<dbReference type="PANTHER" id="PTHR15577:SF2">
    <property type="entry name" value="ZINC FINGER PROTEIN 318"/>
    <property type="match status" value="1"/>
</dbReference>
<evidence type="ECO:0000313" key="4">
    <source>
        <dbReference type="Proteomes" id="UP000594454"/>
    </source>
</evidence>
<feature type="compositionally biased region" description="Basic and acidic residues" evidence="1">
    <location>
        <begin position="103"/>
        <end position="118"/>
    </location>
</feature>
<dbReference type="GO" id="GO:0045892">
    <property type="term" value="P:negative regulation of DNA-templated transcription"/>
    <property type="evidence" value="ECO:0007669"/>
    <property type="project" value="TreeGrafter"/>
</dbReference>
<dbReference type="InterPro" id="IPR055309">
    <property type="entry name" value="Znf318-like"/>
</dbReference>
<feature type="compositionally biased region" description="Polar residues" evidence="1">
    <location>
        <begin position="710"/>
        <end position="719"/>
    </location>
</feature>
<accession>A0A7R8UU55</accession>
<feature type="region of interest" description="Disordered" evidence="1">
    <location>
        <begin position="1"/>
        <end position="180"/>
    </location>
</feature>
<dbReference type="PANTHER" id="PTHR15577">
    <property type="entry name" value="ZINC FINGER CONTAINING PROTEIN"/>
    <property type="match status" value="1"/>
</dbReference>
<feature type="compositionally biased region" description="Basic and acidic residues" evidence="1">
    <location>
        <begin position="940"/>
        <end position="976"/>
    </location>
</feature>
<feature type="compositionally biased region" description="Basic and acidic residues" evidence="1">
    <location>
        <begin position="1224"/>
        <end position="1241"/>
    </location>
</feature>
<feature type="domain" description="U1-type" evidence="2">
    <location>
        <begin position="422"/>
        <end position="456"/>
    </location>
</feature>
<feature type="region of interest" description="Disordered" evidence="1">
    <location>
        <begin position="699"/>
        <end position="1001"/>
    </location>
</feature>
<feature type="compositionally biased region" description="Basic and acidic residues" evidence="1">
    <location>
        <begin position="80"/>
        <end position="92"/>
    </location>
</feature>
<protein>
    <recommendedName>
        <fullName evidence="2">U1-type domain-containing protein</fullName>
    </recommendedName>
</protein>
<feature type="compositionally biased region" description="Basic and acidic residues" evidence="1">
    <location>
        <begin position="363"/>
        <end position="384"/>
    </location>
</feature>
<feature type="compositionally biased region" description="Basic and acidic residues" evidence="1">
    <location>
        <begin position="630"/>
        <end position="644"/>
    </location>
</feature>
<feature type="compositionally biased region" description="Basic and acidic residues" evidence="1">
    <location>
        <begin position="42"/>
        <end position="53"/>
    </location>
</feature>
<feature type="compositionally biased region" description="Basic and acidic residues" evidence="1">
    <location>
        <begin position="721"/>
        <end position="732"/>
    </location>
</feature>
<feature type="compositionally biased region" description="Basic and acidic residues" evidence="1">
    <location>
        <begin position="391"/>
        <end position="400"/>
    </location>
</feature>
<dbReference type="GO" id="GO:0045893">
    <property type="term" value="P:positive regulation of DNA-templated transcription"/>
    <property type="evidence" value="ECO:0007669"/>
    <property type="project" value="TreeGrafter"/>
</dbReference>
<proteinExistence type="predicted"/>
<dbReference type="Proteomes" id="UP000594454">
    <property type="component" value="Chromosome 4"/>
</dbReference>
<feature type="compositionally biased region" description="Basic and acidic residues" evidence="1">
    <location>
        <begin position="253"/>
        <end position="263"/>
    </location>
</feature>
<name>A0A7R8UU55_HERIL</name>
<feature type="compositionally biased region" description="Basic residues" evidence="1">
    <location>
        <begin position="851"/>
        <end position="864"/>
    </location>
</feature>
<feature type="compositionally biased region" description="Basic residues" evidence="1">
    <location>
        <begin position="119"/>
        <end position="139"/>
    </location>
</feature>
<feature type="compositionally biased region" description="Pro residues" evidence="1">
    <location>
        <begin position="1207"/>
        <end position="1218"/>
    </location>
</feature>
<feature type="compositionally biased region" description="Basic residues" evidence="1">
    <location>
        <begin position="93"/>
        <end position="102"/>
    </location>
</feature>
<feature type="region of interest" description="Disordered" evidence="1">
    <location>
        <begin position="280"/>
        <end position="302"/>
    </location>
</feature>
<feature type="compositionally biased region" description="Low complexity" evidence="1">
    <location>
        <begin position="617"/>
        <end position="628"/>
    </location>
</feature>
<feature type="domain" description="U1-type" evidence="2">
    <location>
        <begin position="491"/>
        <end position="525"/>
    </location>
</feature>
<dbReference type="GO" id="GO:0008270">
    <property type="term" value="F:zinc ion binding"/>
    <property type="evidence" value="ECO:0007669"/>
    <property type="project" value="InterPro"/>
</dbReference>
<feature type="compositionally biased region" description="Low complexity" evidence="1">
    <location>
        <begin position="980"/>
        <end position="994"/>
    </location>
</feature>
<keyword evidence="4" id="KW-1185">Reference proteome</keyword>
<feature type="compositionally biased region" description="Basic residues" evidence="1">
    <location>
        <begin position="65"/>
        <end position="79"/>
    </location>
</feature>
<feature type="region of interest" description="Disordered" evidence="1">
    <location>
        <begin position="586"/>
        <end position="681"/>
    </location>
</feature>
<sequence>MEDEMILSRPTDRRLVKDDSSLPPGPPGAENDSFELVQKESTTSKKESKPSRDPRRRSSSTPRDRRSRSRSRGKRRSRSRGRDYSPPPERRRYGSNRNRRSRDRNIRSPPERNRSRERINRRRDRSRSRDRYRNRRSRSRSSSPLQRRWSPMPKPPSPAMPPPPQYSVPQYDAYGSYGNQYMSQFPAYDYANHPVQVPYPPTYPCEPQAWPQPPAAPQPAAPQPPQITSAPESDEEQTKRHAAIAQEAQNQRDQLKKQRNDYLKRAAALKREMKILKDQRSDLVSTTAPPSPTTKGFLEENDRLQSQIQKKLSTIENVIDMLSNIIGEEKPSASSDEQPSKKQTKKSKNEDDDDDCSSSSSPERLKTKLIESMKSKRESAKKSTEAPAPVKVEKIKEEPSGKIQNEKPATPAKKINYSFYDPEMHWCTTCNVFPKTAKDYLNHLHSEEHGKNCLTPDTPWHENVVNDEFPTYSSAPTKRTPIRGLQFFVPSTGWYCKMCNFWMGDLHCASSHLKSRCHWDKYNKYIEQNPHFEVDWMAERQRVLDGQRAKENCPPPPPQITTVVSTTGMDLLESIPLQINNQKVNLDLDKKEKKKKKKEEKKDKKKKKRSKKRKKSSSSSSSSSSESSSESEKEKPKEKEDRSNSIRVAMRNLLREQKESEKESNNRGKWTSVNKPDEVAATNKASISASLSLIAKATPAEGTRRDELISQWNTPQPIISESEKKLLEDLKGKLKTKTAAESKASIPEATDHKKRERSPNSKSNEVSKSKANRSPDPRSPIRESVEKRSESFDKRSPSRDNKGRRSKSPEESSVQKRSKSQDRLEKRSRSRDRKSRSVEKGRRSRSLDKGRRSRDRRSRSRGRRNSKDRERRSRSRGRRNRNDRRGRISPDRKRRRSRSLRRSRSPRRSRSRRRSRSPAARYGRRRSFSRSRSRSRSRSHRIEKPIVRYPEFRPRVPPGENKKPTKKSENETERKKSPPTKKTSTSSQPTGGKKLPFIGRMPVFKKQVQGGDGEKKDGELNDDINKEQMTMNYEHYDMGMMVDYDDLMPDPMQFVTLMGAPPPPPSGPPPAEHEKDILPPGIDESEVDSVPKPISDAPIPRKGPLPKDFQEALNIIFPGEKKPEDEISEKTNSIPTEPAKKLEPSQIEAPVPEEMSLDANSLPADEASQHSLGEAFLGFPPAPIAAPVAYPDITQDVPDLASLVGAVPPPPPPPPPNPVEDDTNEGKTSADKSGEKKENRENVSPPNGNIRRQEELDDLAMLGIDADDLAAQCM</sequence>
<gene>
    <name evidence="3" type="ORF">HERILL_LOCUS9830</name>
</gene>
<feature type="compositionally biased region" description="Basic residues" evidence="1">
    <location>
        <begin position="592"/>
        <end position="616"/>
    </location>
</feature>
<dbReference type="OrthoDB" id="10072641at2759"/>
<evidence type="ECO:0000313" key="3">
    <source>
        <dbReference type="EMBL" id="CAD7087104.1"/>
    </source>
</evidence>
<dbReference type="FunCoup" id="A0A7R8UU55">
    <property type="interactions" value="322"/>
</dbReference>
<feature type="compositionally biased region" description="Pro residues" evidence="1">
    <location>
        <begin position="1061"/>
        <end position="1070"/>
    </location>
</feature>
<dbReference type="GO" id="GO:0005654">
    <property type="term" value="C:nucleoplasm"/>
    <property type="evidence" value="ECO:0007669"/>
    <property type="project" value="TreeGrafter"/>
</dbReference>
<feature type="compositionally biased region" description="Basic and acidic residues" evidence="1">
    <location>
        <begin position="835"/>
        <end position="850"/>
    </location>
</feature>
<feature type="region of interest" description="Disordered" evidence="1">
    <location>
        <begin position="1061"/>
        <end position="1256"/>
    </location>
</feature>
<feature type="region of interest" description="Disordered" evidence="1">
    <location>
        <begin position="328"/>
        <end position="407"/>
    </location>
</feature>
<dbReference type="GO" id="GO:0003676">
    <property type="term" value="F:nucleic acid binding"/>
    <property type="evidence" value="ECO:0007669"/>
    <property type="project" value="InterPro"/>
</dbReference>
<feature type="compositionally biased region" description="Basic and acidic residues" evidence="1">
    <location>
        <begin position="10"/>
        <end position="20"/>
    </location>
</feature>
<feature type="region of interest" description="Disordered" evidence="1">
    <location>
        <begin position="204"/>
        <end position="263"/>
    </location>
</feature>
<dbReference type="OMA" id="IDHDPFP"/>
<feature type="compositionally biased region" description="Pro residues" evidence="1">
    <location>
        <begin position="204"/>
        <end position="225"/>
    </location>
</feature>
<feature type="compositionally biased region" description="Pro residues" evidence="1">
    <location>
        <begin position="152"/>
        <end position="166"/>
    </location>
</feature>
<feature type="compositionally biased region" description="Basic and acidic residues" evidence="1">
    <location>
        <begin position="653"/>
        <end position="666"/>
    </location>
</feature>
<reference evidence="3 4" key="1">
    <citation type="submission" date="2020-11" db="EMBL/GenBank/DDBJ databases">
        <authorList>
            <person name="Wallbank WR R."/>
            <person name="Pardo Diaz C."/>
            <person name="Kozak K."/>
            <person name="Martin S."/>
            <person name="Jiggins C."/>
            <person name="Moest M."/>
            <person name="Warren A I."/>
            <person name="Generalovic N T."/>
            <person name="Byers J.R.P. K."/>
            <person name="Montejo-Kovacevich G."/>
            <person name="Yen C E."/>
        </authorList>
    </citation>
    <scope>NUCLEOTIDE SEQUENCE [LARGE SCALE GENOMIC DNA]</scope>
</reference>
<dbReference type="InParanoid" id="A0A7R8UU55"/>
<feature type="compositionally biased region" description="Basic and acidic residues" evidence="1">
    <location>
        <begin position="749"/>
        <end position="827"/>
    </location>
</feature>
<dbReference type="SMART" id="SM00451">
    <property type="entry name" value="ZnF_U1"/>
    <property type="match status" value="2"/>
</dbReference>
<feature type="compositionally biased region" description="Basic residues" evidence="1">
    <location>
        <begin position="892"/>
        <end position="939"/>
    </location>
</feature>
<evidence type="ECO:0000259" key="2">
    <source>
        <dbReference type="SMART" id="SM00451"/>
    </source>
</evidence>
<feature type="compositionally biased region" description="Basic and acidic residues" evidence="1">
    <location>
        <begin position="1119"/>
        <end position="1129"/>
    </location>
</feature>
<feature type="compositionally biased region" description="Basic residues" evidence="1">
    <location>
        <begin position="872"/>
        <end position="882"/>
    </location>
</feature>
<dbReference type="InterPro" id="IPR003604">
    <property type="entry name" value="Matrin/U1-like-C_Znf_C2H2"/>
</dbReference>
<dbReference type="AlphaFoldDB" id="A0A7R8UU55"/>
<organism evidence="3 4">
    <name type="scientific">Hermetia illucens</name>
    <name type="common">Black soldier fly</name>
    <dbReference type="NCBI Taxonomy" id="343691"/>
    <lineage>
        <taxon>Eukaryota</taxon>
        <taxon>Metazoa</taxon>
        <taxon>Ecdysozoa</taxon>
        <taxon>Arthropoda</taxon>
        <taxon>Hexapoda</taxon>
        <taxon>Insecta</taxon>
        <taxon>Pterygota</taxon>
        <taxon>Neoptera</taxon>
        <taxon>Endopterygota</taxon>
        <taxon>Diptera</taxon>
        <taxon>Brachycera</taxon>
        <taxon>Stratiomyomorpha</taxon>
        <taxon>Stratiomyidae</taxon>
        <taxon>Hermetiinae</taxon>
        <taxon>Hermetia</taxon>
    </lineage>
</organism>
<evidence type="ECO:0000256" key="1">
    <source>
        <dbReference type="SAM" id="MobiDB-lite"/>
    </source>
</evidence>
<dbReference type="EMBL" id="LR899012">
    <property type="protein sequence ID" value="CAD7087104.1"/>
    <property type="molecule type" value="Genomic_DNA"/>
</dbReference>